<dbReference type="SUPFAM" id="SSF54909">
    <property type="entry name" value="Dimeric alpha+beta barrel"/>
    <property type="match status" value="1"/>
</dbReference>
<feature type="domain" description="DUF1330" evidence="1">
    <location>
        <begin position="3"/>
        <end position="93"/>
    </location>
</feature>
<gene>
    <name evidence="2" type="ORF">SAMN05421849_0868</name>
</gene>
<dbReference type="Pfam" id="PF07045">
    <property type="entry name" value="DUF1330"/>
    <property type="match status" value="1"/>
</dbReference>
<dbReference type="EMBL" id="FTPS01000001">
    <property type="protein sequence ID" value="SIT77983.1"/>
    <property type="molecule type" value="Genomic_DNA"/>
</dbReference>
<name>A0A1R3WMZ3_9RHOB</name>
<evidence type="ECO:0000313" key="3">
    <source>
        <dbReference type="Proteomes" id="UP000192455"/>
    </source>
</evidence>
<evidence type="ECO:0000313" key="2">
    <source>
        <dbReference type="EMBL" id="SIT77983.1"/>
    </source>
</evidence>
<organism evidence="2 3">
    <name type="scientific">Pontibaca methylaminivorans</name>
    <dbReference type="NCBI Taxonomy" id="515897"/>
    <lineage>
        <taxon>Bacteria</taxon>
        <taxon>Pseudomonadati</taxon>
        <taxon>Pseudomonadota</taxon>
        <taxon>Alphaproteobacteria</taxon>
        <taxon>Rhodobacterales</taxon>
        <taxon>Roseobacteraceae</taxon>
        <taxon>Pontibaca</taxon>
    </lineage>
</organism>
<dbReference type="PANTHER" id="PTHR41521">
    <property type="match status" value="1"/>
</dbReference>
<dbReference type="OrthoDB" id="9806380at2"/>
<keyword evidence="3" id="KW-1185">Reference proteome</keyword>
<reference evidence="2 3" key="1">
    <citation type="submission" date="2017-01" db="EMBL/GenBank/DDBJ databases">
        <authorList>
            <person name="Mah S.A."/>
            <person name="Swanson W.J."/>
            <person name="Moy G.W."/>
            <person name="Vacquier V.D."/>
        </authorList>
    </citation>
    <scope>NUCLEOTIDE SEQUENCE [LARGE SCALE GENOMIC DNA]</scope>
    <source>
        <strain evidence="2 3">DSM 21219</strain>
    </source>
</reference>
<dbReference type="RefSeq" id="WP_076647868.1">
    <property type="nucleotide sequence ID" value="NZ_FTPS01000001.1"/>
</dbReference>
<protein>
    <submittedName>
        <fullName evidence="2">Uncharacterized conserved protein, DUF1330 family</fullName>
    </submittedName>
</protein>
<dbReference type="Gene3D" id="3.30.70.100">
    <property type="match status" value="1"/>
</dbReference>
<accession>A0A1R3WMZ3</accession>
<dbReference type="PANTHER" id="PTHR41521:SF4">
    <property type="entry name" value="BLR0684 PROTEIN"/>
    <property type="match status" value="1"/>
</dbReference>
<dbReference type="InterPro" id="IPR011008">
    <property type="entry name" value="Dimeric_a/b-barrel"/>
</dbReference>
<dbReference type="InterPro" id="IPR010753">
    <property type="entry name" value="DUF1330"/>
</dbReference>
<dbReference type="STRING" id="515897.SAMN05421849_0868"/>
<evidence type="ECO:0000259" key="1">
    <source>
        <dbReference type="Pfam" id="PF07045"/>
    </source>
</evidence>
<dbReference type="AlphaFoldDB" id="A0A1R3WMZ3"/>
<dbReference type="Proteomes" id="UP000192455">
    <property type="component" value="Unassembled WGS sequence"/>
</dbReference>
<proteinExistence type="predicted"/>
<sequence>MGALWISQVSVSNEAPYREYARLAVEAIAAHGGEFVVRGGRYVQLEGQERPRHVVVRFPDLETAEACYRSDLYQQALSHARGASERDLVIVETAD</sequence>